<evidence type="ECO:0000256" key="1">
    <source>
        <dbReference type="SAM" id="Phobius"/>
    </source>
</evidence>
<evidence type="ECO:0000313" key="3">
    <source>
        <dbReference type="EnsemblMetazoa" id="ACUA004748-PA"/>
    </source>
</evidence>
<evidence type="ECO:0000256" key="2">
    <source>
        <dbReference type="SAM" id="SignalP"/>
    </source>
</evidence>
<feature type="signal peptide" evidence="2">
    <location>
        <begin position="1"/>
        <end position="20"/>
    </location>
</feature>
<dbReference type="EnsemblMetazoa" id="ACUA004748-RA">
    <property type="protein sequence ID" value="ACUA004748-PA"/>
    <property type="gene ID" value="ACUA004748"/>
</dbReference>
<accession>A0A182LY39</accession>
<dbReference type="Proteomes" id="UP000075883">
    <property type="component" value="Unassembled WGS sequence"/>
</dbReference>
<dbReference type="SUPFAM" id="SSF81321">
    <property type="entry name" value="Family A G protein-coupled receptor-like"/>
    <property type="match status" value="1"/>
</dbReference>
<reference evidence="4" key="1">
    <citation type="submission" date="2013-09" db="EMBL/GenBank/DDBJ databases">
        <title>The Genome Sequence of Anopheles culicifacies species A.</title>
        <authorList>
            <consortium name="The Broad Institute Genomics Platform"/>
            <person name="Neafsey D.E."/>
            <person name="Besansky N."/>
            <person name="Howell P."/>
            <person name="Walton C."/>
            <person name="Young S.K."/>
            <person name="Zeng Q."/>
            <person name="Gargeya S."/>
            <person name="Fitzgerald M."/>
            <person name="Haas B."/>
            <person name="Abouelleil A."/>
            <person name="Allen A.W."/>
            <person name="Alvarado L."/>
            <person name="Arachchi H.M."/>
            <person name="Berlin A.M."/>
            <person name="Chapman S.B."/>
            <person name="Gainer-Dewar J."/>
            <person name="Goldberg J."/>
            <person name="Griggs A."/>
            <person name="Gujja S."/>
            <person name="Hansen M."/>
            <person name="Howarth C."/>
            <person name="Imamovic A."/>
            <person name="Ireland A."/>
            <person name="Larimer J."/>
            <person name="McCowan C."/>
            <person name="Murphy C."/>
            <person name="Pearson M."/>
            <person name="Poon T.W."/>
            <person name="Priest M."/>
            <person name="Roberts A."/>
            <person name="Saif S."/>
            <person name="Shea T."/>
            <person name="Sisk P."/>
            <person name="Sykes S."/>
            <person name="Wortman J."/>
            <person name="Nusbaum C."/>
            <person name="Birren B."/>
        </authorList>
    </citation>
    <scope>NUCLEOTIDE SEQUENCE [LARGE SCALE GENOMIC DNA]</scope>
    <source>
        <strain evidence="4">A-37</strain>
    </source>
</reference>
<keyword evidence="1" id="KW-1133">Transmembrane helix</keyword>
<feature type="chain" id="PRO_5008127591" description="G-protein coupled receptors family 1 profile domain-containing protein" evidence="2">
    <location>
        <begin position="21"/>
        <end position="202"/>
    </location>
</feature>
<name>A0A182LY39_9DIPT</name>
<dbReference type="AlphaFoldDB" id="A0A182LY39"/>
<evidence type="ECO:0000313" key="4">
    <source>
        <dbReference type="Proteomes" id="UP000075883"/>
    </source>
</evidence>
<dbReference type="STRING" id="139723.A0A182LY39"/>
<feature type="transmembrane region" description="Helical" evidence="1">
    <location>
        <begin position="149"/>
        <end position="174"/>
    </location>
</feature>
<keyword evidence="1" id="KW-0472">Membrane</keyword>
<keyword evidence="1" id="KW-0812">Transmembrane</keyword>
<proteinExistence type="predicted"/>
<protein>
    <recommendedName>
        <fullName evidence="5">G-protein coupled receptors family 1 profile domain-containing protein</fullName>
    </recommendedName>
</protein>
<keyword evidence="2" id="KW-0732">Signal</keyword>
<dbReference type="EMBL" id="AXCM01001666">
    <property type="status" value="NOT_ANNOTATED_CDS"/>
    <property type="molecule type" value="Genomic_DNA"/>
</dbReference>
<keyword evidence="4" id="KW-1185">Reference proteome</keyword>
<evidence type="ECO:0008006" key="5">
    <source>
        <dbReference type="Google" id="ProtNLM"/>
    </source>
</evidence>
<organism evidence="3 4">
    <name type="scientific">Anopheles culicifacies</name>
    <dbReference type="NCBI Taxonomy" id="139723"/>
    <lineage>
        <taxon>Eukaryota</taxon>
        <taxon>Metazoa</taxon>
        <taxon>Ecdysozoa</taxon>
        <taxon>Arthropoda</taxon>
        <taxon>Hexapoda</taxon>
        <taxon>Insecta</taxon>
        <taxon>Pterygota</taxon>
        <taxon>Neoptera</taxon>
        <taxon>Endopterygota</taxon>
        <taxon>Diptera</taxon>
        <taxon>Nematocera</taxon>
        <taxon>Culicoidea</taxon>
        <taxon>Culicidae</taxon>
        <taxon>Anophelinae</taxon>
        <taxon>Anopheles</taxon>
        <taxon>culicifacies species complex</taxon>
    </lineage>
</organism>
<reference evidence="3" key="2">
    <citation type="submission" date="2020-05" db="UniProtKB">
        <authorList>
            <consortium name="EnsemblMetazoa"/>
        </authorList>
    </citation>
    <scope>IDENTIFICATION</scope>
    <source>
        <strain evidence="3">A-37</strain>
    </source>
</reference>
<dbReference type="VEuPathDB" id="VectorBase:ACUA004748"/>
<sequence length="202" mass="21569">MASNVWTVVVVLLVIGITVANSSASYNMVDPQRVLSNAGISPGVSLGGGMANGNTPNELDATHPKPTELLRSLAAVSSGSVTHEDATTDLTSTTPSVYNETGSNVTDNSALWSKYVVRSGYALPVDPLFVAKINPFWLQFEPPSAGEHYGLAVFYFLMMLFGVIGNALVVFMFYSSSASSSNNLLIILVPRINFHFMGTMPK</sequence>